<dbReference type="GeneTree" id="ENSGT00940000158424"/>
<comment type="similarity">
    <text evidence="1 5">Belongs to the serpin family.</text>
</comment>
<protein>
    <submittedName>
        <fullName evidence="8">Serpin peptidase inhibitor, clade E (nexin, plasminogen activator inhibitor type 1), member 2</fullName>
    </submittedName>
</protein>
<proteinExistence type="inferred from homology"/>
<dbReference type="FunFam" id="3.30.497.10:FF:000006">
    <property type="entry name" value="Plasminogen activator inhibitor 1"/>
    <property type="match status" value="1"/>
</dbReference>
<keyword evidence="4" id="KW-0722">Serine protease inhibitor</keyword>
<dbReference type="AlphaFoldDB" id="A0A3P8V2U1"/>
<dbReference type="OMA" id="PNNTKMR"/>
<reference evidence="8" key="2">
    <citation type="submission" date="2025-08" db="UniProtKB">
        <authorList>
            <consortium name="Ensembl"/>
        </authorList>
    </citation>
    <scope>IDENTIFICATION</scope>
</reference>
<dbReference type="FunCoup" id="A0A3P8V2U1">
    <property type="interactions" value="27"/>
</dbReference>
<reference evidence="8" key="3">
    <citation type="submission" date="2025-09" db="UniProtKB">
        <authorList>
            <consortium name="Ensembl"/>
        </authorList>
    </citation>
    <scope>IDENTIFICATION</scope>
</reference>
<dbReference type="GO" id="GO:0010757">
    <property type="term" value="P:negative regulation of plasminogen activation"/>
    <property type="evidence" value="ECO:0007669"/>
    <property type="project" value="TreeGrafter"/>
</dbReference>
<dbReference type="GeneID" id="103377818"/>
<dbReference type="SMART" id="SM00093">
    <property type="entry name" value="SERPIN"/>
    <property type="match status" value="1"/>
</dbReference>
<dbReference type="RefSeq" id="XP_016887790.1">
    <property type="nucleotide sequence ID" value="XM_017032301.2"/>
</dbReference>
<dbReference type="Ensembl" id="ENSCSET00000008508.1">
    <property type="protein sequence ID" value="ENSCSEP00000008419.1"/>
    <property type="gene ID" value="ENSCSEG00000005386.1"/>
</dbReference>
<dbReference type="InterPro" id="IPR042185">
    <property type="entry name" value="Serpin_sf_2"/>
</dbReference>
<dbReference type="GO" id="GO:0005615">
    <property type="term" value="C:extracellular space"/>
    <property type="evidence" value="ECO:0007669"/>
    <property type="project" value="InterPro"/>
</dbReference>
<dbReference type="GO" id="GO:0030195">
    <property type="term" value="P:negative regulation of blood coagulation"/>
    <property type="evidence" value="ECO:0007669"/>
    <property type="project" value="UniProtKB-ARBA"/>
</dbReference>
<evidence type="ECO:0000256" key="3">
    <source>
        <dbReference type="ARBA" id="ARBA00022729"/>
    </source>
</evidence>
<keyword evidence="2" id="KW-0646">Protease inhibitor</keyword>
<evidence type="ECO:0000256" key="5">
    <source>
        <dbReference type="RuleBase" id="RU000411"/>
    </source>
</evidence>
<dbReference type="GO" id="GO:0044706">
    <property type="term" value="P:multi-multicellular organism process"/>
    <property type="evidence" value="ECO:0007669"/>
    <property type="project" value="UniProtKB-ARBA"/>
</dbReference>
<evidence type="ECO:0000313" key="9">
    <source>
        <dbReference type="Proteomes" id="UP000265120"/>
    </source>
</evidence>
<dbReference type="FunFam" id="2.30.39.10:FF:000035">
    <property type="entry name" value="Serine protease inhibitor (serpin) 16"/>
    <property type="match status" value="1"/>
</dbReference>
<dbReference type="OrthoDB" id="671595at2759"/>
<keyword evidence="3 6" id="KW-0732">Signal</keyword>
<evidence type="ECO:0000256" key="4">
    <source>
        <dbReference type="ARBA" id="ARBA00022900"/>
    </source>
</evidence>
<keyword evidence="9" id="KW-1185">Reference proteome</keyword>
<dbReference type="Gene3D" id="3.30.497.10">
    <property type="entry name" value="Antithrombin, subunit I, domain 2"/>
    <property type="match status" value="1"/>
</dbReference>
<dbReference type="InterPro" id="IPR000215">
    <property type="entry name" value="Serpin_fam"/>
</dbReference>
<dbReference type="SUPFAM" id="SSF56574">
    <property type="entry name" value="Serpins"/>
    <property type="match status" value="1"/>
</dbReference>
<evidence type="ECO:0000313" key="8">
    <source>
        <dbReference type="Ensembl" id="ENSCSEP00000008419.1"/>
    </source>
</evidence>
<feature type="signal peptide" evidence="6">
    <location>
        <begin position="1"/>
        <end position="19"/>
    </location>
</feature>
<evidence type="ECO:0000259" key="7">
    <source>
        <dbReference type="SMART" id="SM00093"/>
    </source>
</evidence>
<dbReference type="Pfam" id="PF00079">
    <property type="entry name" value="Serpin"/>
    <property type="match status" value="1"/>
</dbReference>
<feature type="chain" id="PRO_5018089103" evidence="6">
    <location>
        <begin position="20"/>
        <end position="396"/>
    </location>
</feature>
<dbReference type="PROSITE" id="PS00284">
    <property type="entry name" value="SERPIN"/>
    <property type="match status" value="1"/>
</dbReference>
<reference evidence="8 9" key="1">
    <citation type="journal article" date="2014" name="Nat. Genet.">
        <title>Whole-genome sequence of a flatfish provides insights into ZW sex chromosome evolution and adaptation to a benthic lifestyle.</title>
        <authorList>
            <person name="Chen S."/>
            <person name="Zhang G."/>
            <person name="Shao C."/>
            <person name="Huang Q."/>
            <person name="Liu G."/>
            <person name="Zhang P."/>
            <person name="Song W."/>
            <person name="An N."/>
            <person name="Chalopin D."/>
            <person name="Volff J.N."/>
            <person name="Hong Y."/>
            <person name="Li Q."/>
            <person name="Sha Z."/>
            <person name="Zhou H."/>
            <person name="Xie M."/>
            <person name="Yu Q."/>
            <person name="Liu Y."/>
            <person name="Xiang H."/>
            <person name="Wang N."/>
            <person name="Wu K."/>
            <person name="Yang C."/>
            <person name="Zhou Q."/>
            <person name="Liao X."/>
            <person name="Yang L."/>
            <person name="Hu Q."/>
            <person name="Zhang J."/>
            <person name="Meng L."/>
            <person name="Jin L."/>
            <person name="Tian Y."/>
            <person name="Lian J."/>
            <person name="Yang J."/>
            <person name="Miao G."/>
            <person name="Liu S."/>
            <person name="Liang Z."/>
            <person name="Yan F."/>
            <person name="Li Y."/>
            <person name="Sun B."/>
            <person name="Zhang H."/>
            <person name="Zhang J."/>
            <person name="Zhu Y."/>
            <person name="Du M."/>
            <person name="Zhao Y."/>
            <person name="Schartl M."/>
            <person name="Tang Q."/>
            <person name="Wang J."/>
        </authorList>
    </citation>
    <scope>NUCLEOTIDE SEQUENCE</scope>
</reference>
<dbReference type="InterPro" id="IPR036186">
    <property type="entry name" value="Serpin_sf"/>
</dbReference>
<dbReference type="InterPro" id="IPR042178">
    <property type="entry name" value="Serpin_sf_1"/>
</dbReference>
<dbReference type="RefSeq" id="XP_008307003.1">
    <property type="nucleotide sequence ID" value="XM_008308781.3"/>
</dbReference>
<dbReference type="CTD" id="5270"/>
<organism evidence="8 9">
    <name type="scientific">Cynoglossus semilaevis</name>
    <name type="common">Tongue sole</name>
    <dbReference type="NCBI Taxonomy" id="244447"/>
    <lineage>
        <taxon>Eukaryota</taxon>
        <taxon>Metazoa</taxon>
        <taxon>Chordata</taxon>
        <taxon>Craniata</taxon>
        <taxon>Vertebrata</taxon>
        <taxon>Euteleostomi</taxon>
        <taxon>Actinopterygii</taxon>
        <taxon>Neopterygii</taxon>
        <taxon>Teleostei</taxon>
        <taxon>Neoteleostei</taxon>
        <taxon>Acanthomorphata</taxon>
        <taxon>Carangaria</taxon>
        <taxon>Pleuronectiformes</taxon>
        <taxon>Pleuronectoidei</taxon>
        <taxon>Cynoglossidae</taxon>
        <taxon>Cynoglossinae</taxon>
        <taxon>Cynoglossus</taxon>
    </lineage>
</organism>
<dbReference type="Gene3D" id="2.30.39.10">
    <property type="entry name" value="Alpha-1-antitrypsin, domain 1"/>
    <property type="match status" value="1"/>
</dbReference>
<sequence>MKHLSLCLCLLVVLRGLECVLPQSPSYGERGSDFGIQVFQQVARSKPLENVVFSPHGVASILGMLLPGTHGETRKQIVSGLHYKKNGPYKMLKKLHKSLMARSNQDAVLIANGIFSQKGFPMKESFVATNKANFQSEFRSLDFNNSEDAASQINDWVNNKTKGLIPTLVKPDMLDSPMIRLVTVNSIYFKGLWKSRFRPSNTKMRPFKAGDGSVHSVPMMSQLSVFNISTATTPQGLKYNVISLPYHGNTISMLIVLPFDEDAALSQLIPHISTATVQSWTKQMRARKVQLVIPKFTADAEVDLEASLSALGITDLFSQEKADFRHLSSEAVYVSKALQKAKIEVNEDGTKAAAATAAILLARSSPPWVTVDRPFLFLIRHNPTGTILFMGQINKP</sequence>
<dbReference type="InParanoid" id="A0A3P8V2U1"/>
<dbReference type="STRING" id="244447.ENSCSEP00000008419"/>
<accession>A0A3P8V2U1</accession>
<evidence type="ECO:0000256" key="6">
    <source>
        <dbReference type="SAM" id="SignalP"/>
    </source>
</evidence>
<dbReference type="InterPro" id="IPR023796">
    <property type="entry name" value="Serpin_dom"/>
</dbReference>
<dbReference type="GO" id="GO:0033363">
    <property type="term" value="P:secretory granule organization"/>
    <property type="evidence" value="ECO:0007669"/>
    <property type="project" value="UniProtKB-ARBA"/>
</dbReference>
<dbReference type="Proteomes" id="UP000265120">
    <property type="component" value="Chromosome 4"/>
</dbReference>
<dbReference type="PANTHER" id="PTHR11461">
    <property type="entry name" value="SERINE PROTEASE INHIBITOR, SERPIN"/>
    <property type="match status" value="1"/>
</dbReference>
<dbReference type="InterPro" id="IPR023795">
    <property type="entry name" value="Serpin_CS"/>
</dbReference>
<name>A0A3P8V2U1_CYNSE</name>
<dbReference type="GO" id="GO:0004867">
    <property type="term" value="F:serine-type endopeptidase inhibitor activity"/>
    <property type="evidence" value="ECO:0007669"/>
    <property type="project" value="UniProtKB-KW"/>
</dbReference>
<dbReference type="PANTHER" id="PTHR11461:SF48">
    <property type="entry name" value="GLIA-DERIVED NEXIN"/>
    <property type="match status" value="1"/>
</dbReference>
<feature type="domain" description="Serpin" evidence="7">
    <location>
        <begin position="36"/>
        <end position="396"/>
    </location>
</feature>
<evidence type="ECO:0000256" key="2">
    <source>
        <dbReference type="ARBA" id="ARBA00022690"/>
    </source>
</evidence>
<evidence type="ECO:0000256" key="1">
    <source>
        <dbReference type="ARBA" id="ARBA00009500"/>
    </source>
</evidence>
<dbReference type="KEGG" id="csem:103377818"/>